<evidence type="ECO:0000256" key="7">
    <source>
        <dbReference type="SAM" id="MobiDB-lite"/>
    </source>
</evidence>
<evidence type="ECO:0008006" key="11">
    <source>
        <dbReference type="Google" id="ProtNLM"/>
    </source>
</evidence>
<feature type="compositionally biased region" description="Basic and acidic residues" evidence="7">
    <location>
        <begin position="130"/>
        <end position="140"/>
    </location>
</feature>
<dbReference type="PANTHER" id="PTHR31585">
    <property type="entry name" value="FOLATE-BIOPTERIN TRANSPORTER 1, CHLOROPLASTIC"/>
    <property type="match status" value="1"/>
</dbReference>
<feature type="transmembrane region" description="Helical" evidence="8">
    <location>
        <begin position="464"/>
        <end position="488"/>
    </location>
</feature>
<keyword evidence="3" id="KW-0813">Transport</keyword>
<protein>
    <recommendedName>
        <fullName evidence="11">Folate-biopterin transporter 7</fullName>
    </recommendedName>
</protein>
<dbReference type="PANTHER" id="PTHR31585:SF2">
    <property type="entry name" value="FOLATE-BIOPTERIN TRANSPORTER 7-RELATED"/>
    <property type="match status" value="1"/>
</dbReference>
<keyword evidence="4 8" id="KW-0812">Transmembrane</keyword>
<dbReference type="EnsemblPlants" id="HORVU.MOREX.r3.1HG0058510.1">
    <property type="protein sequence ID" value="HORVU.MOREX.r3.1HG0058510.1"/>
    <property type="gene ID" value="HORVU.MOREX.r3.1HG0058510"/>
</dbReference>
<dbReference type="InterPro" id="IPR039309">
    <property type="entry name" value="BT1"/>
</dbReference>
<feature type="compositionally biased region" description="Gly residues" evidence="7">
    <location>
        <begin position="120"/>
        <end position="129"/>
    </location>
</feature>
<feature type="transmembrane region" description="Helical" evidence="8">
    <location>
        <begin position="535"/>
        <end position="557"/>
    </location>
</feature>
<feature type="transmembrane region" description="Helical" evidence="8">
    <location>
        <begin position="366"/>
        <end position="389"/>
    </location>
</feature>
<organism evidence="9 10">
    <name type="scientific">Hordeum vulgare subsp. vulgare</name>
    <name type="common">Domesticated barley</name>
    <dbReference type="NCBI Taxonomy" id="112509"/>
    <lineage>
        <taxon>Eukaryota</taxon>
        <taxon>Viridiplantae</taxon>
        <taxon>Streptophyta</taxon>
        <taxon>Embryophyta</taxon>
        <taxon>Tracheophyta</taxon>
        <taxon>Spermatophyta</taxon>
        <taxon>Magnoliopsida</taxon>
        <taxon>Liliopsida</taxon>
        <taxon>Poales</taxon>
        <taxon>Poaceae</taxon>
        <taxon>BOP clade</taxon>
        <taxon>Pooideae</taxon>
        <taxon>Triticodae</taxon>
        <taxon>Triticeae</taxon>
        <taxon>Hordeinae</taxon>
        <taxon>Hordeum</taxon>
    </lineage>
</organism>
<feature type="region of interest" description="Disordered" evidence="7">
    <location>
        <begin position="74"/>
        <end position="140"/>
    </location>
</feature>
<evidence type="ECO:0000313" key="10">
    <source>
        <dbReference type="Proteomes" id="UP000011116"/>
    </source>
</evidence>
<gene>
    <name evidence="9" type="primary">LOC123439712</name>
</gene>
<feature type="transmembrane region" description="Helical" evidence="8">
    <location>
        <begin position="313"/>
        <end position="330"/>
    </location>
</feature>
<dbReference type="AlphaFoldDB" id="A0A8I6WJS6"/>
<comment type="similarity">
    <text evidence="2">Belongs to the major facilitator superfamily. Folate-biopterin transporter (TC 2.A.71) family.</text>
</comment>
<dbReference type="Gene3D" id="1.20.1250.20">
    <property type="entry name" value="MFS general substrate transporter like domains"/>
    <property type="match status" value="1"/>
</dbReference>
<feature type="transmembrane region" description="Helical" evidence="8">
    <location>
        <begin position="500"/>
        <end position="523"/>
    </location>
</feature>
<evidence type="ECO:0000256" key="8">
    <source>
        <dbReference type="SAM" id="Phobius"/>
    </source>
</evidence>
<keyword evidence="5 8" id="KW-1133">Transmembrane helix</keyword>
<reference evidence="10" key="1">
    <citation type="journal article" date="2012" name="Nature">
        <title>A physical, genetic and functional sequence assembly of the barley genome.</title>
        <authorList>
            <consortium name="The International Barley Genome Sequencing Consortium"/>
            <person name="Mayer K.F."/>
            <person name="Waugh R."/>
            <person name="Brown J.W."/>
            <person name="Schulman A."/>
            <person name="Langridge P."/>
            <person name="Platzer M."/>
            <person name="Fincher G.B."/>
            <person name="Muehlbauer G.J."/>
            <person name="Sato K."/>
            <person name="Close T.J."/>
            <person name="Wise R.P."/>
            <person name="Stein N."/>
        </authorList>
    </citation>
    <scope>NUCLEOTIDE SEQUENCE [LARGE SCALE GENOMIC DNA]</scope>
    <source>
        <strain evidence="10">cv. Morex</strain>
    </source>
</reference>
<comment type="subcellular location">
    <subcellularLocation>
        <location evidence="1">Membrane</location>
        <topology evidence="1">Multi-pass membrane protein</topology>
    </subcellularLocation>
</comment>
<name>A0A8I6WJS6_HORVV</name>
<accession>A0A8I6WJS6</accession>
<dbReference type="Proteomes" id="UP000011116">
    <property type="component" value="Chromosome 1H"/>
</dbReference>
<keyword evidence="6 8" id="KW-0472">Membrane</keyword>
<evidence type="ECO:0000256" key="3">
    <source>
        <dbReference type="ARBA" id="ARBA00022448"/>
    </source>
</evidence>
<dbReference type="GO" id="GO:0016020">
    <property type="term" value="C:membrane"/>
    <property type="evidence" value="ECO:0007669"/>
    <property type="project" value="UniProtKB-SubCell"/>
</dbReference>
<feature type="compositionally biased region" description="Basic and acidic residues" evidence="7">
    <location>
        <begin position="88"/>
        <end position="116"/>
    </location>
</feature>
<evidence type="ECO:0000256" key="6">
    <source>
        <dbReference type="ARBA" id="ARBA00023136"/>
    </source>
</evidence>
<reference evidence="9" key="3">
    <citation type="submission" date="2022-01" db="UniProtKB">
        <authorList>
            <consortium name="EnsemblPlants"/>
        </authorList>
    </citation>
    <scope>IDENTIFICATION</scope>
    <source>
        <strain evidence="9">subsp. vulgare</strain>
    </source>
</reference>
<sequence>MHTRSIGTGPHGSGPQRETSPPGRRYGHTYSEPPRPRVISVATCWFFSCQPFHSTFPCITTATLFGQITPNPPTCPPAPVGAQHKNHHELSHSLPSDRERSRNTRPGDARIRRDSALPDFGGGGGGGGRAMEKEQKAEGERAATAATQRWVIGVGFWVQGFRLFPWLGVNFFLKDAMGVPSSSLQILQASATLPMVAKPLLGLLSDAVPIRGCRRLPYVAIGALLQAVSWLGIALWPSLSLPVLTIFLLLSNFGASICEVANDAIVAEAGKQATSSSGGQLQSFACMFGASAGALGNLLGGIALSYFSPKLMFLFFAIVLVLQFFTTVAISESSLKLPKATTNTSVISSIRKQTKELSYALCMPEIFWSIIWFSVSYAAIPFLLGTMFFYQTEVLRLDSSIIGLSKVFGQVALLAWSMAYNKCFKTTSARKVLSALQFITAVVMLSDVLFVQGVYRKVGVPDSIYTIVFSGLLEGLMFFKVLPFSVLIANLCPSGCEGSVMAFVMSALALSIIISGYLGVALAEFMGVSGEDFSALPVCLLIEAGCTMLPLFCSSWIKERKGKEKKEE</sequence>
<reference evidence="9" key="2">
    <citation type="submission" date="2020-10" db="EMBL/GenBank/DDBJ databases">
        <authorList>
            <person name="Scholz U."/>
            <person name="Mascher M."/>
            <person name="Fiebig A."/>
        </authorList>
    </citation>
    <scope>NUCLEOTIDE SEQUENCE [LARGE SCALE GENOMIC DNA]</scope>
    <source>
        <strain evidence="9">cv. Morex</strain>
    </source>
</reference>
<dbReference type="Gramene" id="HORVU.MOREX.r3.1HG0058510.1">
    <property type="protein sequence ID" value="HORVU.MOREX.r3.1HG0058510.1"/>
    <property type="gene ID" value="HORVU.MOREX.r3.1HG0058510"/>
</dbReference>
<evidence type="ECO:0000256" key="5">
    <source>
        <dbReference type="ARBA" id="ARBA00022989"/>
    </source>
</evidence>
<evidence type="ECO:0000313" key="9">
    <source>
        <dbReference type="EnsemblPlants" id="HORVU.MOREX.r3.1HG0058510.1"/>
    </source>
</evidence>
<evidence type="ECO:0000256" key="4">
    <source>
        <dbReference type="ARBA" id="ARBA00022692"/>
    </source>
</evidence>
<dbReference type="Pfam" id="PF03092">
    <property type="entry name" value="BT1"/>
    <property type="match status" value="1"/>
</dbReference>
<evidence type="ECO:0000256" key="1">
    <source>
        <dbReference type="ARBA" id="ARBA00004141"/>
    </source>
</evidence>
<feature type="transmembrane region" description="Helical" evidence="8">
    <location>
        <begin position="283"/>
        <end position="307"/>
    </location>
</feature>
<dbReference type="GO" id="GO:0098838">
    <property type="term" value="P:folate transmembrane transport"/>
    <property type="evidence" value="ECO:0000318"/>
    <property type="project" value="GO_Central"/>
</dbReference>
<dbReference type="Gramene" id="HORVU.MOREX.r2.1HG0046360.1">
    <property type="protein sequence ID" value="HORVU.MOREX.r2.1HG0046360.1"/>
    <property type="gene ID" value="HORVU.MOREX.r2.1HG0046360"/>
</dbReference>
<evidence type="ECO:0000256" key="2">
    <source>
        <dbReference type="ARBA" id="ARBA00007015"/>
    </source>
</evidence>
<feature type="transmembrane region" description="Helical" evidence="8">
    <location>
        <begin position="432"/>
        <end position="452"/>
    </location>
</feature>
<keyword evidence="10" id="KW-1185">Reference proteome</keyword>
<proteinExistence type="inferred from homology"/>
<feature type="transmembrane region" description="Helical" evidence="8">
    <location>
        <begin position="150"/>
        <end position="173"/>
    </location>
</feature>
<dbReference type="GO" id="GO:0008517">
    <property type="term" value="F:folic acid transmembrane transporter activity"/>
    <property type="evidence" value="ECO:0000318"/>
    <property type="project" value="GO_Central"/>
</dbReference>
<feature type="region of interest" description="Disordered" evidence="7">
    <location>
        <begin position="1"/>
        <end position="33"/>
    </location>
</feature>
<feature type="transmembrane region" description="Helical" evidence="8">
    <location>
        <begin position="401"/>
        <end position="420"/>
    </location>
</feature>
<dbReference type="SUPFAM" id="SSF103473">
    <property type="entry name" value="MFS general substrate transporter"/>
    <property type="match status" value="1"/>
</dbReference>
<dbReference type="InterPro" id="IPR036259">
    <property type="entry name" value="MFS_trans_sf"/>
</dbReference>